<dbReference type="Proteomes" id="UP000007151">
    <property type="component" value="Unassembled WGS sequence"/>
</dbReference>
<sequence length="30" mass="3725">LYWLDKFMKFLLLSLFAYFMYNSVAKKIMV</sequence>
<keyword evidence="2" id="KW-1185">Reference proteome</keyword>
<evidence type="ECO:0000313" key="2">
    <source>
        <dbReference type="Proteomes" id="UP000007151"/>
    </source>
</evidence>
<feature type="non-terminal residue" evidence="1">
    <location>
        <position position="1"/>
    </location>
</feature>
<comment type="caution">
    <text evidence="1">The sequence shown here is derived from an EMBL/GenBank/DDBJ whole genome shotgun (WGS) entry which is preliminary data.</text>
</comment>
<dbReference type="EMBL" id="AGBW02011275">
    <property type="protein sequence ID" value="OWR46913.1"/>
    <property type="molecule type" value="Genomic_DNA"/>
</dbReference>
<dbReference type="AlphaFoldDB" id="A0A212EZK0"/>
<proteinExistence type="predicted"/>
<protein>
    <submittedName>
        <fullName evidence="1">Fatty-acyl CoA reductase 4</fullName>
    </submittedName>
</protein>
<name>A0A212EZK0_DANPL</name>
<organism evidence="1 2">
    <name type="scientific">Danaus plexippus plexippus</name>
    <dbReference type="NCBI Taxonomy" id="278856"/>
    <lineage>
        <taxon>Eukaryota</taxon>
        <taxon>Metazoa</taxon>
        <taxon>Ecdysozoa</taxon>
        <taxon>Arthropoda</taxon>
        <taxon>Hexapoda</taxon>
        <taxon>Insecta</taxon>
        <taxon>Pterygota</taxon>
        <taxon>Neoptera</taxon>
        <taxon>Endopterygota</taxon>
        <taxon>Lepidoptera</taxon>
        <taxon>Glossata</taxon>
        <taxon>Ditrysia</taxon>
        <taxon>Papilionoidea</taxon>
        <taxon>Nymphalidae</taxon>
        <taxon>Danainae</taxon>
        <taxon>Danaini</taxon>
        <taxon>Danaina</taxon>
        <taxon>Danaus</taxon>
        <taxon>Danaus</taxon>
    </lineage>
</organism>
<gene>
    <name evidence="1" type="ORF">KGM_211692B</name>
</gene>
<reference evidence="1 2" key="1">
    <citation type="journal article" date="2011" name="Cell">
        <title>The monarch butterfly genome yields insights into long-distance migration.</title>
        <authorList>
            <person name="Zhan S."/>
            <person name="Merlin C."/>
            <person name="Boore J.L."/>
            <person name="Reppert S.M."/>
        </authorList>
    </citation>
    <scope>NUCLEOTIDE SEQUENCE [LARGE SCALE GENOMIC DNA]</scope>
    <source>
        <strain evidence="1">F-2</strain>
    </source>
</reference>
<accession>A0A212EZK0</accession>
<dbReference type="KEGG" id="dpl:KGM_211692B"/>
<dbReference type="InParanoid" id="A0A212EZK0"/>
<evidence type="ECO:0000313" key="1">
    <source>
        <dbReference type="EMBL" id="OWR46913.1"/>
    </source>
</evidence>